<name>A0A1S2L9M1_9BACI</name>
<dbReference type="GO" id="GO:0003700">
    <property type="term" value="F:DNA-binding transcription factor activity"/>
    <property type="evidence" value="ECO:0007669"/>
    <property type="project" value="InterPro"/>
</dbReference>
<organism evidence="3 4">
    <name type="scientific">Anaerobacillus arseniciselenatis</name>
    <dbReference type="NCBI Taxonomy" id="85682"/>
    <lineage>
        <taxon>Bacteria</taxon>
        <taxon>Bacillati</taxon>
        <taxon>Bacillota</taxon>
        <taxon>Bacilli</taxon>
        <taxon>Bacillales</taxon>
        <taxon>Bacillaceae</taxon>
        <taxon>Anaerobacillus</taxon>
    </lineage>
</organism>
<comment type="caution">
    <text evidence="3">The sequence shown here is derived from an EMBL/GenBank/DDBJ whole genome shotgun (WGS) entry which is preliminary data.</text>
</comment>
<dbReference type="InterPro" id="IPR036390">
    <property type="entry name" value="WH_DNA-bd_sf"/>
</dbReference>
<dbReference type="RefSeq" id="WP_071314670.1">
    <property type="nucleotide sequence ID" value="NZ_MLQQ01000051.1"/>
</dbReference>
<dbReference type="AlphaFoldDB" id="A0A1S2L9M1"/>
<evidence type="ECO:0000313" key="3">
    <source>
        <dbReference type="EMBL" id="OIJ08703.1"/>
    </source>
</evidence>
<evidence type="ECO:0000256" key="1">
    <source>
        <dbReference type="ARBA" id="ARBA00023125"/>
    </source>
</evidence>
<sequence length="151" mass="17838">MNTDKMTDIEKQQYIFGNIFLLANKLQVKGDHFLARDDKTDMTLRQWFLTIMILKFKDKHPTLGEVAELMGSSHQNVKQLALKLQEKEFLKIEKDARDGRAIRLKLTQKSRDYWKAREQEGNQFIMDLLQDLSEDEIDVLCKSYSKILDRI</sequence>
<proteinExistence type="predicted"/>
<dbReference type="Proteomes" id="UP000180098">
    <property type="component" value="Unassembled WGS sequence"/>
</dbReference>
<gene>
    <name evidence="3" type="ORF">BKP35_17490</name>
</gene>
<accession>A0A1S2L9M1</accession>
<dbReference type="Gene3D" id="1.10.10.10">
    <property type="entry name" value="Winged helix-like DNA-binding domain superfamily/Winged helix DNA-binding domain"/>
    <property type="match status" value="1"/>
</dbReference>
<dbReference type="SUPFAM" id="SSF46785">
    <property type="entry name" value="Winged helix' DNA-binding domain"/>
    <property type="match status" value="1"/>
</dbReference>
<dbReference type="InterPro" id="IPR000835">
    <property type="entry name" value="HTH_MarR-typ"/>
</dbReference>
<reference evidence="3 4" key="1">
    <citation type="submission" date="2016-10" db="EMBL/GenBank/DDBJ databases">
        <title>Draft genome sequences of four alkaliphilic bacteria belonging to the Anaerobacillus genus.</title>
        <authorList>
            <person name="Bassil N.M."/>
            <person name="Lloyd J.R."/>
        </authorList>
    </citation>
    <scope>NUCLEOTIDE SEQUENCE [LARGE SCALE GENOMIC DNA]</scope>
    <source>
        <strain evidence="3 4">DSM 15340</strain>
    </source>
</reference>
<dbReference type="InterPro" id="IPR039422">
    <property type="entry name" value="MarR/SlyA-like"/>
</dbReference>
<dbReference type="PROSITE" id="PS50995">
    <property type="entry name" value="HTH_MARR_2"/>
    <property type="match status" value="1"/>
</dbReference>
<evidence type="ECO:0000313" key="4">
    <source>
        <dbReference type="Proteomes" id="UP000180098"/>
    </source>
</evidence>
<dbReference type="InterPro" id="IPR036388">
    <property type="entry name" value="WH-like_DNA-bd_sf"/>
</dbReference>
<protein>
    <submittedName>
        <fullName evidence="3">Transcriptional regulator</fullName>
    </submittedName>
</protein>
<dbReference type="PANTHER" id="PTHR33164:SF58">
    <property type="entry name" value="DNA-BINDING TRANSCRIPTIONAL REPRESSOR SCOC"/>
    <property type="match status" value="1"/>
</dbReference>
<feature type="domain" description="HTH marR-type" evidence="2">
    <location>
        <begin position="12"/>
        <end position="149"/>
    </location>
</feature>
<dbReference type="EMBL" id="MLQQ01000051">
    <property type="protein sequence ID" value="OIJ08703.1"/>
    <property type="molecule type" value="Genomic_DNA"/>
</dbReference>
<evidence type="ECO:0000259" key="2">
    <source>
        <dbReference type="PROSITE" id="PS50995"/>
    </source>
</evidence>
<keyword evidence="4" id="KW-1185">Reference proteome</keyword>
<keyword evidence="1" id="KW-0238">DNA-binding</keyword>
<dbReference type="GO" id="GO:0006950">
    <property type="term" value="P:response to stress"/>
    <property type="evidence" value="ECO:0007669"/>
    <property type="project" value="TreeGrafter"/>
</dbReference>
<dbReference type="PANTHER" id="PTHR33164">
    <property type="entry name" value="TRANSCRIPTIONAL REGULATOR, MARR FAMILY"/>
    <property type="match status" value="1"/>
</dbReference>
<dbReference type="SMART" id="SM00347">
    <property type="entry name" value="HTH_MARR"/>
    <property type="match status" value="1"/>
</dbReference>
<dbReference type="GO" id="GO:0003677">
    <property type="term" value="F:DNA binding"/>
    <property type="evidence" value="ECO:0007669"/>
    <property type="project" value="UniProtKB-KW"/>
</dbReference>